<dbReference type="EMBL" id="JAEKOZ010000042">
    <property type="protein sequence ID" value="MBJ3812756.1"/>
    <property type="molecule type" value="Genomic_DNA"/>
</dbReference>
<evidence type="ECO:0000256" key="1">
    <source>
        <dbReference type="SAM" id="MobiDB-lite"/>
    </source>
</evidence>
<dbReference type="Proteomes" id="UP000634780">
    <property type="component" value="Unassembled WGS sequence"/>
</dbReference>
<comment type="caution">
    <text evidence="2">The sequence shown here is derived from an EMBL/GenBank/DDBJ whole genome shotgun (WGS) entry which is preliminary data.</text>
</comment>
<name>A0ABS0XHQ9_9ACTN</name>
<evidence type="ECO:0000313" key="2">
    <source>
        <dbReference type="EMBL" id="MBJ3812756.1"/>
    </source>
</evidence>
<evidence type="ECO:0000313" key="3">
    <source>
        <dbReference type="Proteomes" id="UP000634780"/>
    </source>
</evidence>
<feature type="region of interest" description="Disordered" evidence="1">
    <location>
        <begin position="1"/>
        <end position="32"/>
    </location>
</feature>
<protein>
    <submittedName>
        <fullName evidence="2">Uncharacterized protein</fullName>
    </submittedName>
</protein>
<accession>A0ABS0XHQ9</accession>
<proteinExistence type="predicted"/>
<gene>
    <name evidence="2" type="ORF">JGB26_37780</name>
</gene>
<organism evidence="2 3">
    <name type="scientific">Streptomyces flavofungini</name>
    <dbReference type="NCBI Taxonomy" id="68200"/>
    <lineage>
        <taxon>Bacteria</taxon>
        <taxon>Bacillati</taxon>
        <taxon>Actinomycetota</taxon>
        <taxon>Actinomycetes</taxon>
        <taxon>Kitasatosporales</taxon>
        <taxon>Streptomycetaceae</taxon>
        <taxon>Streptomyces</taxon>
    </lineage>
</organism>
<keyword evidence="3" id="KW-1185">Reference proteome</keyword>
<dbReference type="RefSeq" id="WP_198898023.1">
    <property type="nucleotide sequence ID" value="NZ_JAEKOZ010000042.1"/>
</dbReference>
<sequence>MTEGARQALQGLDEEASAGEVTQQPERRVSPAVTTLTRQAVAGIVISMSLPPWEDVITMDG</sequence>
<reference evidence="2 3" key="1">
    <citation type="submission" date="2020-12" db="EMBL/GenBank/DDBJ databases">
        <title>Streptomyces typhae sp. nov., a novel endophytic actinomycete isolated from the root of cattail pollen (Typha angustifolia L.).</title>
        <authorList>
            <person name="Peng C."/>
            <person name="Liu C."/>
        </authorList>
    </citation>
    <scope>NUCLEOTIDE SEQUENCE [LARGE SCALE GENOMIC DNA]</scope>
    <source>
        <strain evidence="2 3">JCM 4753</strain>
    </source>
</reference>